<feature type="chain" id="PRO_5038982973" description="Lipoprotein" evidence="1">
    <location>
        <begin position="30"/>
        <end position="356"/>
    </location>
</feature>
<keyword evidence="3" id="KW-1185">Reference proteome</keyword>
<evidence type="ECO:0000313" key="2">
    <source>
        <dbReference type="EMBL" id="GIH83967.1"/>
    </source>
</evidence>
<gene>
    <name evidence="2" type="ORF">Pro02_23750</name>
</gene>
<name>A0A8J3S1B5_PLARO</name>
<sequence>MILRTTVRTAAALPAALLALVACTPAPVAAPPRPPVPEPAPVLVAASREGAIVLDPRSESFLGLTRTGQRAWQDRRAFHSGAQALCLARCPDAVFSGTWKPTGPDPAPWTRTGASVRPFGKSSSPIRRILTARTASDSVIAEGPAGGAGWLRLIRPAGKPVRVPVPLTADVLWVEDAGRTTALAVATDRVLWFGRDRDGWRLLRGGLPAARTWGACTAGDGELSVLLGDTPRLVLGRERTVPLRTDLEVPGECAAGRESAVIVSRWKDESGRPFTAIRGVDTSGAQTWARDLPAEAQVRADPSGRRFAVVHDGTAELVDQRGRTTATYRNTLSAVYAETGELVLLRQDYGVRWLTP</sequence>
<dbReference type="OrthoDB" id="3502427at2"/>
<dbReference type="PROSITE" id="PS51257">
    <property type="entry name" value="PROKAR_LIPOPROTEIN"/>
    <property type="match status" value="1"/>
</dbReference>
<evidence type="ECO:0008006" key="4">
    <source>
        <dbReference type="Google" id="ProtNLM"/>
    </source>
</evidence>
<comment type="caution">
    <text evidence="2">The sequence shown here is derived from an EMBL/GenBank/DDBJ whole genome shotgun (WGS) entry which is preliminary data.</text>
</comment>
<protein>
    <recommendedName>
        <fullName evidence="4">Lipoprotein</fullName>
    </recommendedName>
</protein>
<keyword evidence="1" id="KW-0732">Signal</keyword>
<dbReference type="Proteomes" id="UP000655044">
    <property type="component" value="Unassembled WGS sequence"/>
</dbReference>
<dbReference type="AlphaFoldDB" id="A0A8J3S1B5"/>
<dbReference type="EMBL" id="BOOI01000019">
    <property type="protein sequence ID" value="GIH83967.1"/>
    <property type="molecule type" value="Genomic_DNA"/>
</dbReference>
<feature type="signal peptide" evidence="1">
    <location>
        <begin position="1"/>
        <end position="29"/>
    </location>
</feature>
<evidence type="ECO:0000313" key="3">
    <source>
        <dbReference type="Proteomes" id="UP000655044"/>
    </source>
</evidence>
<evidence type="ECO:0000256" key="1">
    <source>
        <dbReference type="SAM" id="SignalP"/>
    </source>
</evidence>
<proteinExistence type="predicted"/>
<accession>A0A8J3S1B5</accession>
<organism evidence="2 3">
    <name type="scientific">Planobispora rosea</name>
    <dbReference type="NCBI Taxonomy" id="35762"/>
    <lineage>
        <taxon>Bacteria</taxon>
        <taxon>Bacillati</taxon>
        <taxon>Actinomycetota</taxon>
        <taxon>Actinomycetes</taxon>
        <taxon>Streptosporangiales</taxon>
        <taxon>Streptosporangiaceae</taxon>
        <taxon>Planobispora</taxon>
    </lineage>
</organism>
<dbReference type="RefSeq" id="WP_068921616.1">
    <property type="nucleotide sequence ID" value="NZ_BMQP01000007.1"/>
</dbReference>
<reference evidence="2" key="1">
    <citation type="submission" date="2021-01" db="EMBL/GenBank/DDBJ databases">
        <title>Whole genome shotgun sequence of Planobispora rosea NBRC 15558.</title>
        <authorList>
            <person name="Komaki H."/>
            <person name="Tamura T."/>
        </authorList>
    </citation>
    <scope>NUCLEOTIDE SEQUENCE</scope>
    <source>
        <strain evidence="2">NBRC 15558</strain>
    </source>
</reference>